<sequence length="194" mass="21846">MKDSNVAEAVTRAAVELFAAQGYANTSVQQIVAAAGVTKGAMYHYFESKDDLLFGIYERMLALQKTHLDEIIARGGRPDEVLRDVCVDVIETSIDFLPEGTVFFRSLNMLTAPRQQEVTRRRRAYNDEFAAILERGQREGLFRTDIPRPVLIAHFFSDVHYLSHWYDPSGPESKQTVAAQLTDLFLTSIRSADA</sequence>
<dbReference type="SUPFAM" id="SSF46689">
    <property type="entry name" value="Homeodomain-like"/>
    <property type="match status" value="1"/>
</dbReference>
<dbReference type="PANTHER" id="PTHR30055">
    <property type="entry name" value="HTH-TYPE TRANSCRIPTIONAL REGULATOR RUTR"/>
    <property type="match status" value="1"/>
</dbReference>
<dbReference type="KEGG" id="aarc:G127AT_07315"/>
<reference evidence="7" key="1">
    <citation type="submission" date="2021-03" db="EMBL/GenBank/DDBJ databases">
        <title>Agromyces archimandritus sp. nov., isolated from the cockroach Archimandrita tessellata.</title>
        <authorList>
            <person name="Guzman J."/>
            <person name="Ortuzar M."/>
            <person name="Poehlein A."/>
            <person name="Daniel R."/>
            <person name="Trujillo M."/>
            <person name="Vilcinskas A."/>
        </authorList>
    </citation>
    <scope>NUCLEOTIDE SEQUENCE</scope>
    <source>
        <strain evidence="7">G127AT</strain>
    </source>
</reference>
<accession>A0A975FPY7</accession>
<keyword evidence="8" id="KW-1185">Reference proteome</keyword>
<dbReference type="AlphaFoldDB" id="A0A975FPY7"/>
<dbReference type="InterPro" id="IPR050109">
    <property type="entry name" value="HTH-type_TetR-like_transc_reg"/>
</dbReference>
<dbReference type="PROSITE" id="PS50977">
    <property type="entry name" value="HTH_TETR_2"/>
    <property type="match status" value="1"/>
</dbReference>
<dbReference type="Gene3D" id="1.10.10.60">
    <property type="entry name" value="Homeodomain-like"/>
    <property type="match status" value="1"/>
</dbReference>
<protein>
    <submittedName>
        <fullName evidence="7">TetR family transcriptional regulator</fullName>
    </submittedName>
</protein>
<dbReference type="EMBL" id="CP071696">
    <property type="protein sequence ID" value="QTX05981.1"/>
    <property type="molecule type" value="Genomic_DNA"/>
</dbReference>
<dbReference type="SUPFAM" id="SSF48498">
    <property type="entry name" value="Tetracyclin repressor-like, C-terminal domain"/>
    <property type="match status" value="1"/>
</dbReference>
<proteinExistence type="predicted"/>
<dbReference type="InterPro" id="IPR041490">
    <property type="entry name" value="KstR2_TetR_C"/>
</dbReference>
<keyword evidence="2" id="KW-0805">Transcription regulation</keyword>
<keyword evidence="1" id="KW-0678">Repressor</keyword>
<name>A0A975FPY7_9MICO</name>
<dbReference type="RefSeq" id="WP_210901481.1">
    <property type="nucleotide sequence ID" value="NZ_CP071696.1"/>
</dbReference>
<evidence type="ECO:0000259" key="6">
    <source>
        <dbReference type="PROSITE" id="PS50977"/>
    </source>
</evidence>
<dbReference type="InterPro" id="IPR023772">
    <property type="entry name" value="DNA-bd_HTH_TetR-type_CS"/>
</dbReference>
<dbReference type="GO" id="GO:0003700">
    <property type="term" value="F:DNA-binding transcription factor activity"/>
    <property type="evidence" value="ECO:0007669"/>
    <property type="project" value="TreeGrafter"/>
</dbReference>
<dbReference type="InterPro" id="IPR001647">
    <property type="entry name" value="HTH_TetR"/>
</dbReference>
<dbReference type="GO" id="GO:0000976">
    <property type="term" value="F:transcription cis-regulatory region binding"/>
    <property type="evidence" value="ECO:0007669"/>
    <property type="project" value="TreeGrafter"/>
</dbReference>
<keyword evidence="4" id="KW-0804">Transcription</keyword>
<dbReference type="Pfam" id="PF00440">
    <property type="entry name" value="TetR_N"/>
    <property type="match status" value="1"/>
</dbReference>
<organism evidence="7 8">
    <name type="scientific">Agromyces archimandritae</name>
    <dbReference type="NCBI Taxonomy" id="2781962"/>
    <lineage>
        <taxon>Bacteria</taxon>
        <taxon>Bacillati</taxon>
        <taxon>Actinomycetota</taxon>
        <taxon>Actinomycetes</taxon>
        <taxon>Micrococcales</taxon>
        <taxon>Microbacteriaceae</taxon>
        <taxon>Agromyces</taxon>
    </lineage>
</organism>
<dbReference type="Gene3D" id="1.10.357.10">
    <property type="entry name" value="Tetracycline Repressor, domain 2"/>
    <property type="match status" value="1"/>
</dbReference>
<evidence type="ECO:0000256" key="3">
    <source>
        <dbReference type="ARBA" id="ARBA00023125"/>
    </source>
</evidence>
<feature type="domain" description="HTH tetR-type" evidence="6">
    <location>
        <begin position="4"/>
        <end position="64"/>
    </location>
</feature>
<dbReference type="PANTHER" id="PTHR30055:SF175">
    <property type="entry name" value="HTH-TYPE TRANSCRIPTIONAL REPRESSOR KSTR2"/>
    <property type="match status" value="1"/>
</dbReference>
<dbReference type="PRINTS" id="PR00455">
    <property type="entry name" value="HTHTETR"/>
</dbReference>
<dbReference type="Pfam" id="PF17932">
    <property type="entry name" value="TetR_C_24"/>
    <property type="match status" value="1"/>
</dbReference>
<evidence type="ECO:0000256" key="4">
    <source>
        <dbReference type="ARBA" id="ARBA00023163"/>
    </source>
</evidence>
<keyword evidence="3 5" id="KW-0238">DNA-binding</keyword>
<evidence type="ECO:0000313" key="8">
    <source>
        <dbReference type="Proteomes" id="UP000671914"/>
    </source>
</evidence>
<evidence type="ECO:0000313" key="7">
    <source>
        <dbReference type="EMBL" id="QTX05981.1"/>
    </source>
</evidence>
<dbReference type="InterPro" id="IPR009057">
    <property type="entry name" value="Homeodomain-like_sf"/>
</dbReference>
<evidence type="ECO:0000256" key="5">
    <source>
        <dbReference type="PROSITE-ProRule" id="PRU00335"/>
    </source>
</evidence>
<feature type="DNA-binding region" description="H-T-H motif" evidence="5">
    <location>
        <begin position="27"/>
        <end position="46"/>
    </location>
</feature>
<dbReference type="InterPro" id="IPR036271">
    <property type="entry name" value="Tet_transcr_reg_TetR-rel_C_sf"/>
</dbReference>
<dbReference type="Proteomes" id="UP000671914">
    <property type="component" value="Chromosome"/>
</dbReference>
<evidence type="ECO:0000256" key="2">
    <source>
        <dbReference type="ARBA" id="ARBA00023015"/>
    </source>
</evidence>
<evidence type="ECO:0000256" key="1">
    <source>
        <dbReference type="ARBA" id="ARBA00022491"/>
    </source>
</evidence>
<gene>
    <name evidence="7" type="ORF">G127AT_07315</name>
</gene>
<dbReference type="PROSITE" id="PS01081">
    <property type="entry name" value="HTH_TETR_1"/>
    <property type="match status" value="1"/>
</dbReference>